<feature type="transmembrane region" description="Helical" evidence="6">
    <location>
        <begin position="170"/>
        <end position="189"/>
    </location>
</feature>
<dbReference type="Proteomes" id="UP000229307">
    <property type="component" value="Unassembled WGS sequence"/>
</dbReference>
<dbReference type="EMBL" id="PFMR01000008">
    <property type="protein sequence ID" value="PIZ18287.1"/>
    <property type="molecule type" value="Genomic_DNA"/>
</dbReference>
<dbReference type="AlphaFoldDB" id="A0A2M7SFH2"/>
<evidence type="ECO:0000313" key="8">
    <source>
        <dbReference type="EMBL" id="PIZ18287.1"/>
    </source>
</evidence>
<dbReference type="Pfam" id="PF04932">
    <property type="entry name" value="Wzy_C"/>
    <property type="match status" value="1"/>
</dbReference>
<evidence type="ECO:0000256" key="2">
    <source>
        <dbReference type="ARBA" id="ARBA00022692"/>
    </source>
</evidence>
<feature type="transmembrane region" description="Helical" evidence="6">
    <location>
        <begin position="40"/>
        <end position="59"/>
    </location>
</feature>
<keyword evidence="3 6" id="KW-1133">Transmembrane helix</keyword>
<dbReference type="PANTHER" id="PTHR37422">
    <property type="entry name" value="TEICHURONIC ACID BIOSYNTHESIS PROTEIN TUAE"/>
    <property type="match status" value="1"/>
</dbReference>
<accession>A0A2M7SFH2</accession>
<gene>
    <name evidence="8" type="ORF">COY52_00260</name>
</gene>
<evidence type="ECO:0000256" key="6">
    <source>
        <dbReference type="SAM" id="Phobius"/>
    </source>
</evidence>
<dbReference type="InterPro" id="IPR051533">
    <property type="entry name" value="WaaL-like"/>
</dbReference>
<feature type="transmembrane region" description="Helical" evidence="6">
    <location>
        <begin position="12"/>
        <end position="34"/>
    </location>
</feature>
<dbReference type="Gene3D" id="1.25.40.10">
    <property type="entry name" value="Tetratricopeptide repeat domain"/>
    <property type="match status" value="1"/>
</dbReference>
<dbReference type="SMART" id="SM00028">
    <property type="entry name" value="TPR"/>
    <property type="match status" value="3"/>
</dbReference>
<dbReference type="PANTHER" id="PTHR37422:SF23">
    <property type="entry name" value="TEICHURONIC ACID BIOSYNTHESIS PROTEIN TUAE"/>
    <property type="match status" value="1"/>
</dbReference>
<feature type="transmembrane region" description="Helical" evidence="6">
    <location>
        <begin position="95"/>
        <end position="113"/>
    </location>
</feature>
<feature type="transmembrane region" description="Helical" evidence="6">
    <location>
        <begin position="247"/>
        <end position="264"/>
    </location>
</feature>
<sequence>MEEIKGSRQSKIIAAGLLFIIFFASAGLVFWRLIKDNDDLARVIFVQVIALILFMVWVTKEGGIKFRKNPLNLPVLLYAGANAVALFATSNIYESLTAMLKIVIYCLIFFLAANNLKTKDAERSSVTVVIMGFVIAVIGLLQYFGLDWFRFLYSAAPTNRVFSILGNPDFLGGFLALVLPLSLVLVLNFGFKGREGIFGSISFAVILLCLLLTATRSALIAFIGSLIFLSIIVLLQKGMKNLKKRWIFMLVFSVVIVLILGFSGRGRVKSFLFRFASVLSPQTLKTDGAVQYRLAIWKTSLLMFKEHPVAGVGTGVFKLHYPFYQAKLRQADPLIPFSSSQESRVHNEYLQALAETGVIGIAGFFWLAVCAIFYGVKYIAGAKEPRQRIFLIGLVSGASVVLLDSVFAFPFHLTSHATLFWLFLGLIVVIGESAGTQISAKDAGKPAGQEPVKQRSKIKKKMIVSRRSWELISVAWVASAVLIILILRSFFGAFYYKQGIVYGNNQMDQQSIESYKRAIKLSPYDPEIHFTWGYICLNSGMIDDGLAEFKLVEKLYPWNEDNLLNLGVVYNNKREPGKALDYFRKAIMLNPGIGAAYFNVAGIYLNYYSNSPWAKEEAVNYCRKAVEIEPSNSYYREVLEKLIKE</sequence>
<feature type="domain" description="O-antigen ligase-related" evidence="7">
    <location>
        <begin position="202"/>
        <end position="365"/>
    </location>
</feature>
<feature type="transmembrane region" description="Helical" evidence="6">
    <location>
        <begin position="357"/>
        <end position="376"/>
    </location>
</feature>
<evidence type="ECO:0000256" key="1">
    <source>
        <dbReference type="ARBA" id="ARBA00004141"/>
    </source>
</evidence>
<evidence type="ECO:0000256" key="3">
    <source>
        <dbReference type="ARBA" id="ARBA00022989"/>
    </source>
</evidence>
<comment type="caution">
    <text evidence="8">The sequence shown here is derived from an EMBL/GenBank/DDBJ whole genome shotgun (WGS) entry which is preliminary data.</text>
</comment>
<feature type="transmembrane region" description="Helical" evidence="6">
    <location>
        <begin position="71"/>
        <end position="89"/>
    </location>
</feature>
<evidence type="ECO:0000313" key="9">
    <source>
        <dbReference type="Proteomes" id="UP000229307"/>
    </source>
</evidence>
<feature type="transmembrane region" description="Helical" evidence="6">
    <location>
        <begin position="125"/>
        <end position="144"/>
    </location>
</feature>
<feature type="transmembrane region" description="Helical" evidence="6">
    <location>
        <begin position="196"/>
        <end position="213"/>
    </location>
</feature>
<protein>
    <recommendedName>
        <fullName evidence="7">O-antigen ligase-related domain-containing protein</fullName>
    </recommendedName>
</protein>
<keyword evidence="2 6" id="KW-0812">Transmembrane</keyword>
<keyword evidence="5" id="KW-0802">TPR repeat</keyword>
<reference evidence="9" key="1">
    <citation type="submission" date="2017-09" db="EMBL/GenBank/DDBJ databases">
        <title>Depth-based differentiation of microbial function through sediment-hosted aquifers and enrichment of novel symbionts in the deep terrestrial subsurface.</title>
        <authorList>
            <person name="Probst A.J."/>
            <person name="Ladd B."/>
            <person name="Jarett J.K."/>
            <person name="Geller-Mcgrath D.E."/>
            <person name="Sieber C.M.K."/>
            <person name="Emerson J.B."/>
            <person name="Anantharaman K."/>
            <person name="Thomas B.C."/>
            <person name="Malmstrom R."/>
            <person name="Stieglmeier M."/>
            <person name="Klingl A."/>
            <person name="Woyke T."/>
            <person name="Ryan C.M."/>
            <person name="Banfield J.F."/>
        </authorList>
    </citation>
    <scope>NUCLEOTIDE SEQUENCE [LARGE SCALE GENOMIC DNA]</scope>
</reference>
<dbReference type="SUPFAM" id="SSF48452">
    <property type="entry name" value="TPR-like"/>
    <property type="match status" value="1"/>
</dbReference>
<keyword evidence="4 6" id="KW-0472">Membrane</keyword>
<feature type="transmembrane region" description="Helical" evidence="6">
    <location>
        <begin position="219"/>
        <end position="235"/>
    </location>
</feature>
<dbReference type="InterPro" id="IPR011990">
    <property type="entry name" value="TPR-like_helical_dom_sf"/>
</dbReference>
<feature type="transmembrane region" description="Helical" evidence="6">
    <location>
        <begin position="417"/>
        <end position="435"/>
    </location>
</feature>
<feature type="repeat" description="TPR" evidence="5">
    <location>
        <begin position="492"/>
        <end position="525"/>
    </location>
</feature>
<feature type="transmembrane region" description="Helical" evidence="6">
    <location>
        <begin position="388"/>
        <end position="411"/>
    </location>
</feature>
<dbReference type="InterPro" id="IPR019734">
    <property type="entry name" value="TPR_rpt"/>
</dbReference>
<evidence type="ECO:0000259" key="7">
    <source>
        <dbReference type="Pfam" id="PF04932"/>
    </source>
</evidence>
<feature type="transmembrane region" description="Helical" evidence="6">
    <location>
        <begin position="469"/>
        <end position="496"/>
    </location>
</feature>
<evidence type="ECO:0000256" key="4">
    <source>
        <dbReference type="ARBA" id="ARBA00023136"/>
    </source>
</evidence>
<name>A0A2M7SFH2_9BACT</name>
<proteinExistence type="predicted"/>
<evidence type="ECO:0000256" key="5">
    <source>
        <dbReference type="PROSITE-ProRule" id="PRU00339"/>
    </source>
</evidence>
<comment type="subcellular location">
    <subcellularLocation>
        <location evidence="1">Membrane</location>
        <topology evidence="1">Multi-pass membrane protein</topology>
    </subcellularLocation>
</comment>
<dbReference type="InterPro" id="IPR007016">
    <property type="entry name" value="O-antigen_ligase-rel_domated"/>
</dbReference>
<dbReference type="GO" id="GO:0016020">
    <property type="term" value="C:membrane"/>
    <property type="evidence" value="ECO:0007669"/>
    <property type="project" value="UniProtKB-SubCell"/>
</dbReference>
<organism evidence="8 9">
    <name type="scientific">Candidatus Desantisbacteria bacterium CG_4_10_14_0_8_um_filter_48_22</name>
    <dbReference type="NCBI Taxonomy" id="1974543"/>
    <lineage>
        <taxon>Bacteria</taxon>
        <taxon>Candidatus Desantisiibacteriota</taxon>
    </lineage>
</organism>
<dbReference type="Pfam" id="PF13181">
    <property type="entry name" value="TPR_8"/>
    <property type="match status" value="2"/>
</dbReference>
<feature type="repeat" description="TPR" evidence="5">
    <location>
        <begin position="560"/>
        <end position="593"/>
    </location>
</feature>
<dbReference type="PROSITE" id="PS50005">
    <property type="entry name" value="TPR"/>
    <property type="match status" value="2"/>
</dbReference>